<dbReference type="InterPro" id="IPR029062">
    <property type="entry name" value="Class_I_gatase-like"/>
</dbReference>
<comment type="cofactor">
    <cofactor evidence="4">
        <name>Mg(2+)</name>
        <dbReference type="ChEBI" id="CHEBI:18420"/>
    </cofactor>
</comment>
<sequence length="468" mass="51298">MNRMLISAAHKSSGKTMVSIGLCAALRARGHVVQPFKKGPDYIDPMWLSQAAGHACRNLDLYLMEDDDVVAAFARHSAEVNLVEGNKGLYDGLALDGSNSNAALAKLLDLPVMLVIDARGMTRGIAPLILGYQAFDKDIRIAGVILNNLGGSRHEAKLRAVIEHYTDVPVVGAIQHDERLSIIERHLGLMPSNESIAATAKIRQIGDAIAEQVDLDKLLTLSQKEPLQVPHVAEVVAMPVGERVRIGIARDRAFGFYYADDLDALEAAGAELVPFDALNDVHLPQVDGLYIGGGFPEACATELEANSSLRAEIRQAIGSGLPAYAECGGLMYLSRSISYEGRTFEMVGAIPGDVKMHARPIGRGYVHLREDEAHPWPRPNAPAKQIKAHEFHYSSLENLPPDTRFAYHVERGYGIDGQRDGLMLNNLLASYTHLRTIGSCYWATRFVAFIRRCKERQNRTTSTNEKAI</sequence>
<evidence type="ECO:0000313" key="7">
    <source>
        <dbReference type="Proteomes" id="UP001320326"/>
    </source>
</evidence>
<dbReference type="GO" id="GO:0005524">
    <property type="term" value="F:ATP binding"/>
    <property type="evidence" value="ECO:0007669"/>
    <property type="project" value="UniProtKB-UniRule"/>
</dbReference>
<dbReference type="InterPro" id="IPR027417">
    <property type="entry name" value="P-loop_NTPase"/>
</dbReference>
<feature type="active site" description="Nucleophile" evidence="4">
    <location>
        <position position="327"/>
    </location>
</feature>
<dbReference type="InterPro" id="IPR011698">
    <property type="entry name" value="GATase_3"/>
</dbReference>
<feature type="site" description="Increases nucleophilicity of active site Cys" evidence="4">
    <location>
        <position position="433"/>
    </location>
</feature>
<evidence type="ECO:0000256" key="2">
    <source>
        <dbReference type="ARBA" id="ARBA00022573"/>
    </source>
</evidence>
<evidence type="ECO:0000256" key="3">
    <source>
        <dbReference type="ARBA" id="ARBA00022962"/>
    </source>
</evidence>
<dbReference type="PROSITE" id="PS51274">
    <property type="entry name" value="GATASE_COBBQ"/>
    <property type="match status" value="1"/>
</dbReference>
<dbReference type="SUPFAM" id="SSF52317">
    <property type="entry name" value="Class I glutamine amidotransferase-like"/>
    <property type="match status" value="1"/>
</dbReference>
<comment type="catalytic activity">
    <reaction evidence="4">
        <text>cob(II)yrinate + 2 L-glutamine + 2 ATP + 2 H2O = cob(II)yrinate a,c diamide + 2 L-glutamate + 2 ADP + 2 phosphate + 2 H(+)</text>
        <dbReference type="Rhea" id="RHEA:26289"/>
        <dbReference type="ChEBI" id="CHEBI:15377"/>
        <dbReference type="ChEBI" id="CHEBI:15378"/>
        <dbReference type="ChEBI" id="CHEBI:29985"/>
        <dbReference type="ChEBI" id="CHEBI:30616"/>
        <dbReference type="ChEBI" id="CHEBI:43474"/>
        <dbReference type="ChEBI" id="CHEBI:58359"/>
        <dbReference type="ChEBI" id="CHEBI:58537"/>
        <dbReference type="ChEBI" id="CHEBI:58894"/>
        <dbReference type="ChEBI" id="CHEBI:456216"/>
        <dbReference type="EC" id="6.3.5.11"/>
    </reaction>
</comment>
<comment type="function">
    <text evidence="4">Catalyzes the ATP-dependent amidation of the two carboxylate groups at positions a and c of cobyrinate, using either L-glutamine or ammonia as the nitrogen source.</text>
</comment>
<dbReference type="GO" id="GO:0042242">
    <property type="term" value="F:cobyrinic acid a,c-diamide synthase activity"/>
    <property type="evidence" value="ECO:0007669"/>
    <property type="project" value="UniProtKB-UniRule"/>
</dbReference>
<dbReference type="SUPFAM" id="SSF52540">
    <property type="entry name" value="P-loop containing nucleoside triphosphate hydrolases"/>
    <property type="match status" value="1"/>
</dbReference>
<comment type="domain">
    <text evidence="4">Comprises of two domains. The C-terminal domain contains the binding site for glutamine and catalyzes the hydrolysis of this substrate to glutamate and ammonia. The N-terminal domain is anticipated to bind ATP and cobyrinate and catalyzes the ultimate synthesis of the diamide product. The ammonia produced via the glutaminase domain is probably translocated to the adjacent domain via a molecular tunnel, where it reacts with an activated intermediate.</text>
</comment>
<protein>
    <recommendedName>
        <fullName evidence="4">Cobyrinate a,c-diamide synthase</fullName>
        <ecNumber evidence="4">6.3.5.11</ecNumber>
    </recommendedName>
    <alternativeName>
        <fullName evidence="4">Cobyrinic acid a,c-diamide synthetase</fullName>
    </alternativeName>
</protein>
<comment type="similarity">
    <text evidence="4">Belongs to the CobB/CbiA family.</text>
</comment>
<dbReference type="HAMAP" id="MF_00027">
    <property type="entry name" value="CobB_CbiA"/>
    <property type="match status" value="1"/>
</dbReference>
<dbReference type="NCBIfam" id="TIGR00379">
    <property type="entry name" value="cobB"/>
    <property type="match status" value="1"/>
</dbReference>
<keyword evidence="4" id="KW-0067">ATP-binding</keyword>
<comment type="similarity">
    <text evidence="1">Belongs to the CobB/CobQ family. CobQ subfamily.</text>
</comment>
<evidence type="ECO:0000313" key="6">
    <source>
        <dbReference type="EMBL" id="BCK87673.1"/>
    </source>
</evidence>
<dbReference type="CDD" id="cd03130">
    <property type="entry name" value="GATase1_CobB"/>
    <property type="match status" value="1"/>
</dbReference>
<evidence type="ECO:0000256" key="4">
    <source>
        <dbReference type="HAMAP-Rule" id="MF_00027"/>
    </source>
</evidence>
<dbReference type="PANTHER" id="PTHR43873">
    <property type="entry name" value="COBYRINATE A,C-DIAMIDE SYNTHASE"/>
    <property type="match status" value="1"/>
</dbReference>
<feature type="domain" description="CobB/CobQ-like glutamine amidotransferase" evidence="5">
    <location>
        <begin position="245"/>
        <end position="434"/>
    </location>
</feature>
<keyword evidence="4" id="KW-0547">Nucleotide-binding</keyword>
<name>A0AAN1XAA1_9PROT</name>
<gene>
    <name evidence="4" type="primary">cbiA</name>
    <name evidence="6" type="ORF">MIZ01_1464</name>
</gene>
<dbReference type="Gene3D" id="3.40.50.880">
    <property type="match status" value="1"/>
</dbReference>
<dbReference type="PANTHER" id="PTHR43873:SF1">
    <property type="entry name" value="COBYRINATE A,C-DIAMIDE SYNTHASE"/>
    <property type="match status" value="1"/>
</dbReference>
<proteinExistence type="inferred from homology"/>
<reference evidence="6 7" key="1">
    <citation type="journal article" date="2022" name="Int. J. Syst. Evol. Microbiol.">
        <title>&lt;i&gt;Sideroxyarcus emersonii&lt;/i&gt; gen. nov. sp. nov., a neutrophilic, microaerobic iron- and thiosulfate-oxidizing bacterium isolated from iron-rich wetland sediment.</title>
        <authorList>
            <person name="Kato S."/>
            <person name="Itoh T."/>
            <person name="Iino T."/>
            <person name="Ohkuma M."/>
        </authorList>
    </citation>
    <scope>NUCLEOTIDE SEQUENCE [LARGE SCALE GENOMIC DNA]</scope>
    <source>
        <strain evidence="6 7">MIZ01</strain>
    </source>
</reference>
<keyword evidence="4" id="KW-0460">Magnesium</keyword>
<organism evidence="6 7">
    <name type="scientific">Sideroxyarcus emersonii</name>
    <dbReference type="NCBI Taxonomy" id="2764705"/>
    <lineage>
        <taxon>Bacteria</taxon>
        <taxon>Pseudomonadati</taxon>
        <taxon>Pseudomonadota</taxon>
        <taxon>Betaproteobacteria</taxon>
        <taxon>Nitrosomonadales</taxon>
        <taxon>Gallionellaceae</taxon>
        <taxon>Sideroxyarcus</taxon>
    </lineage>
</organism>
<dbReference type="NCBIfam" id="NF002204">
    <property type="entry name" value="PRK01077.1"/>
    <property type="match status" value="1"/>
</dbReference>
<evidence type="ECO:0000256" key="1">
    <source>
        <dbReference type="ARBA" id="ARBA00006205"/>
    </source>
</evidence>
<dbReference type="Pfam" id="PF13500">
    <property type="entry name" value="AAA_26"/>
    <property type="match status" value="1"/>
</dbReference>
<accession>A0AAN1XAA1</accession>
<dbReference type="AlphaFoldDB" id="A0AAN1XAA1"/>
<keyword evidence="7" id="KW-1185">Reference proteome</keyword>
<dbReference type="RefSeq" id="WP_237246240.1">
    <property type="nucleotide sequence ID" value="NZ_AP023423.1"/>
</dbReference>
<dbReference type="InterPro" id="IPR004484">
    <property type="entry name" value="CbiA/CobB_synth"/>
</dbReference>
<keyword evidence="3 4" id="KW-0315">Glutamine amidotransferase</keyword>
<comment type="miscellaneous">
    <text evidence="4">The a and c carboxylates of cobyrinate are activated for nucleophilic attack via formation of a phosphorylated intermediate by ATP. CbiA catalyzes first the amidation of the c-carboxylate, and then that of the a-carboxylate.</text>
</comment>
<evidence type="ECO:0000259" key="5">
    <source>
        <dbReference type="Pfam" id="PF07685"/>
    </source>
</evidence>
<dbReference type="Proteomes" id="UP001320326">
    <property type="component" value="Chromosome"/>
</dbReference>
<keyword evidence="2 4" id="KW-0169">Cobalamin biosynthesis</keyword>
<dbReference type="Gene3D" id="3.40.50.300">
    <property type="entry name" value="P-loop containing nucleotide triphosphate hydrolases"/>
    <property type="match status" value="1"/>
</dbReference>
<dbReference type="CDD" id="cd05388">
    <property type="entry name" value="CobB_N"/>
    <property type="match status" value="1"/>
</dbReference>
<dbReference type="EC" id="6.3.5.11" evidence="4"/>
<dbReference type="Pfam" id="PF07685">
    <property type="entry name" value="GATase_3"/>
    <property type="match status" value="1"/>
</dbReference>
<comment type="pathway">
    <text evidence="4">Cofactor biosynthesis; adenosylcobalamin biosynthesis; cob(II)yrinate a,c-diamide from sirohydrochlorin (anaerobic route): step 10/10.</text>
</comment>
<dbReference type="EMBL" id="AP023423">
    <property type="protein sequence ID" value="BCK87673.1"/>
    <property type="molecule type" value="Genomic_DNA"/>
</dbReference>
<dbReference type="GO" id="GO:0009236">
    <property type="term" value="P:cobalamin biosynthetic process"/>
    <property type="evidence" value="ECO:0007669"/>
    <property type="project" value="UniProtKB-UniRule"/>
</dbReference>
<dbReference type="KEGG" id="seme:MIZ01_1464"/>
<keyword evidence="4" id="KW-0436">Ligase</keyword>